<evidence type="ECO:0000256" key="6">
    <source>
        <dbReference type="ARBA" id="ARBA00022660"/>
    </source>
</evidence>
<dbReference type="InterPro" id="IPR002326">
    <property type="entry name" value="Cyt_c1"/>
</dbReference>
<dbReference type="SUPFAM" id="SSF81496">
    <property type="entry name" value="Cytochrome c1 subunit of cytochrome bc1 complex (Ubiquinol-cytochrome c reductase), transmembrane anchor"/>
    <property type="match status" value="1"/>
</dbReference>
<accession>A0A139AWJ5</accession>
<dbReference type="EMBL" id="KQ965733">
    <property type="protein sequence ID" value="KXS21100.1"/>
    <property type="molecule type" value="Genomic_DNA"/>
</dbReference>
<dbReference type="FunFam" id="1.10.760.10:FF:000002">
    <property type="entry name" value="Cytochrome c1, heme protein"/>
    <property type="match status" value="1"/>
</dbReference>
<comment type="catalytic activity">
    <reaction evidence="15">
        <text>a quinol + 2 Fe(III)-[cytochrome c](out) = a quinone + 2 Fe(II)-[cytochrome c](out) + 2 H(+)(out)</text>
        <dbReference type="Rhea" id="RHEA:11484"/>
        <dbReference type="Rhea" id="RHEA-COMP:10350"/>
        <dbReference type="Rhea" id="RHEA-COMP:14399"/>
        <dbReference type="ChEBI" id="CHEBI:15378"/>
        <dbReference type="ChEBI" id="CHEBI:24646"/>
        <dbReference type="ChEBI" id="CHEBI:29033"/>
        <dbReference type="ChEBI" id="CHEBI:29034"/>
        <dbReference type="ChEBI" id="CHEBI:132124"/>
        <dbReference type="EC" id="7.1.1.8"/>
    </reaction>
</comment>
<proteinExistence type="inferred from homology"/>
<evidence type="ECO:0000256" key="5">
    <source>
        <dbReference type="ARBA" id="ARBA00022617"/>
    </source>
</evidence>
<dbReference type="Gene3D" id="1.10.760.10">
    <property type="entry name" value="Cytochrome c-like domain"/>
    <property type="match status" value="1"/>
</dbReference>
<evidence type="ECO:0000256" key="8">
    <source>
        <dbReference type="ARBA" id="ARBA00022723"/>
    </source>
</evidence>
<dbReference type="EC" id="7.1.1.8" evidence="3"/>
<feature type="binding site" description="covalent" evidence="16">
    <location>
        <position position="228"/>
    </location>
    <ligand>
        <name>heme c</name>
        <dbReference type="ChEBI" id="CHEBI:61717"/>
    </ligand>
</feature>
<evidence type="ECO:0000256" key="13">
    <source>
        <dbReference type="ARBA" id="ARBA00023128"/>
    </source>
</evidence>
<dbReference type="GO" id="GO:0020037">
    <property type="term" value="F:heme binding"/>
    <property type="evidence" value="ECO:0007669"/>
    <property type="project" value="InterPro"/>
</dbReference>
<feature type="binding site" description="axial binding residue" evidence="16">
    <location>
        <position position="105"/>
    </location>
    <ligand>
        <name>heme c</name>
        <dbReference type="ChEBI" id="CHEBI:61717"/>
    </ligand>
    <ligandPart>
        <name>Fe</name>
        <dbReference type="ChEBI" id="CHEBI:18248"/>
    </ligandPart>
</feature>
<name>A0A139AWJ5_GONPJ</name>
<evidence type="ECO:0000256" key="9">
    <source>
        <dbReference type="ARBA" id="ARBA00022792"/>
    </source>
</evidence>
<evidence type="ECO:0000256" key="4">
    <source>
        <dbReference type="ARBA" id="ARBA00022448"/>
    </source>
</evidence>
<dbReference type="PANTHER" id="PTHR10266:SF3">
    <property type="entry name" value="CYTOCHROME C1, HEME PROTEIN, MITOCHONDRIAL"/>
    <property type="match status" value="1"/>
</dbReference>
<dbReference type="SUPFAM" id="SSF46626">
    <property type="entry name" value="Cytochrome c"/>
    <property type="match status" value="1"/>
</dbReference>
<keyword evidence="11" id="KW-1133">Transmembrane helix</keyword>
<reference evidence="18 19" key="1">
    <citation type="journal article" date="2015" name="Genome Biol. Evol.">
        <title>Phylogenomic analyses indicate that early fungi evolved digesting cell walls of algal ancestors of land plants.</title>
        <authorList>
            <person name="Chang Y."/>
            <person name="Wang S."/>
            <person name="Sekimoto S."/>
            <person name="Aerts A.L."/>
            <person name="Choi C."/>
            <person name="Clum A."/>
            <person name="LaButti K.M."/>
            <person name="Lindquist E.A."/>
            <person name="Yee Ngan C."/>
            <person name="Ohm R.A."/>
            <person name="Salamov A.A."/>
            <person name="Grigoriev I.V."/>
            <person name="Spatafora J.W."/>
            <person name="Berbee M.L."/>
        </authorList>
    </citation>
    <scope>NUCLEOTIDE SEQUENCE [LARGE SCALE GENOMIC DNA]</scope>
    <source>
        <strain evidence="18 19">JEL478</strain>
    </source>
</reference>
<evidence type="ECO:0000256" key="12">
    <source>
        <dbReference type="ARBA" id="ARBA00023004"/>
    </source>
</evidence>
<gene>
    <name evidence="18" type="ORF">M427DRAFT_51379</name>
</gene>
<evidence type="ECO:0000313" key="19">
    <source>
        <dbReference type="Proteomes" id="UP000070544"/>
    </source>
</evidence>
<evidence type="ECO:0000256" key="11">
    <source>
        <dbReference type="ARBA" id="ARBA00022989"/>
    </source>
</evidence>
<organism evidence="18 19">
    <name type="scientific">Gonapodya prolifera (strain JEL478)</name>
    <name type="common">Monoblepharis prolifera</name>
    <dbReference type="NCBI Taxonomy" id="1344416"/>
    <lineage>
        <taxon>Eukaryota</taxon>
        <taxon>Fungi</taxon>
        <taxon>Fungi incertae sedis</taxon>
        <taxon>Chytridiomycota</taxon>
        <taxon>Chytridiomycota incertae sedis</taxon>
        <taxon>Monoblepharidomycetes</taxon>
        <taxon>Monoblepharidales</taxon>
        <taxon>Gonapodyaceae</taxon>
        <taxon>Gonapodya</taxon>
    </lineage>
</organism>
<dbReference type="FunFam" id="1.20.5.100:FF:000003">
    <property type="entry name" value="Cytochrome c1, heme protein, mitochondrial"/>
    <property type="match status" value="1"/>
</dbReference>
<evidence type="ECO:0000256" key="10">
    <source>
        <dbReference type="ARBA" id="ARBA00022982"/>
    </source>
</evidence>
<evidence type="ECO:0000313" key="18">
    <source>
        <dbReference type="EMBL" id="KXS21100.1"/>
    </source>
</evidence>
<dbReference type="OMA" id="WVKKFKW"/>
<evidence type="ECO:0000256" key="15">
    <source>
        <dbReference type="ARBA" id="ARBA00029351"/>
    </source>
</evidence>
<keyword evidence="10" id="KW-0249">Electron transport</keyword>
<dbReference type="GO" id="GO:0006122">
    <property type="term" value="P:mitochondrial electron transport, ubiquinol to cytochrome c"/>
    <property type="evidence" value="ECO:0007669"/>
    <property type="project" value="EnsemblFungi"/>
</dbReference>
<evidence type="ECO:0000256" key="2">
    <source>
        <dbReference type="ARBA" id="ARBA00006488"/>
    </source>
</evidence>
<dbReference type="InterPro" id="IPR009056">
    <property type="entry name" value="Cyt_c-like_dom"/>
</dbReference>
<dbReference type="Gene3D" id="1.20.5.100">
    <property type="entry name" value="Cytochrome c1, transmembrane anchor, C-terminal"/>
    <property type="match status" value="1"/>
</dbReference>
<dbReference type="GO" id="GO:0005743">
    <property type="term" value="C:mitochondrial inner membrane"/>
    <property type="evidence" value="ECO:0007669"/>
    <property type="project" value="UniProtKB-SubCell"/>
</dbReference>
<keyword evidence="6" id="KW-0679">Respiratory chain</keyword>
<dbReference type="Pfam" id="PF02167">
    <property type="entry name" value="Cytochrom_C1"/>
    <property type="match status" value="1"/>
</dbReference>
<keyword evidence="7" id="KW-0812">Transmembrane</keyword>
<dbReference type="Proteomes" id="UP000070544">
    <property type="component" value="Unassembled WGS sequence"/>
</dbReference>
<dbReference type="PRINTS" id="PR00603">
    <property type="entry name" value="CYTOCHROMEC1"/>
</dbReference>
<dbReference type="PANTHER" id="PTHR10266">
    <property type="entry name" value="CYTOCHROME C1"/>
    <property type="match status" value="1"/>
</dbReference>
<dbReference type="GO" id="GO:0045275">
    <property type="term" value="C:respiratory chain complex III"/>
    <property type="evidence" value="ECO:0007669"/>
    <property type="project" value="EnsemblFungi"/>
</dbReference>
<keyword evidence="12 16" id="KW-0408">Iron</keyword>
<comment type="cofactor">
    <cofactor evidence="16">
        <name>heme c</name>
        <dbReference type="ChEBI" id="CHEBI:61717"/>
    </cofactor>
    <text evidence="16">Binds 1 heme c group covalently per subunit.</text>
</comment>
<comment type="subcellular location">
    <subcellularLocation>
        <location evidence="1">Mitochondrion inner membrane</location>
    </subcellularLocation>
</comment>
<dbReference type="GO" id="GO:0008121">
    <property type="term" value="F:quinol-cytochrome-c reductase activity"/>
    <property type="evidence" value="ECO:0007669"/>
    <property type="project" value="UniProtKB-EC"/>
</dbReference>
<evidence type="ECO:0000259" key="17">
    <source>
        <dbReference type="PROSITE" id="PS51007"/>
    </source>
</evidence>
<keyword evidence="9" id="KW-0999">Mitochondrion inner membrane</keyword>
<dbReference type="STRING" id="1344416.A0A139AWJ5"/>
<dbReference type="GO" id="GO:0046872">
    <property type="term" value="F:metal ion binding"/>
    <property type="evidence" value="ECO:0007669"/>
    <property type="project" value="UniProtKB-KW"/>
</dbReference>
<feature type="binding site" description="covalent" evidence="16">
    <location>
        <position position="109"/>
    </location>
    <ligand>
        <name>heme c</name>
        <dbReference type="ChEBI" id="CHEBI:61717"/>
    </ligand>
</feature>
<feature type="binding site" description="covalent" evidence="16">
    <location>
        <position position="108"/>
    </location>
    <ligand>
        <name>heme c</name>
        <dbReference type="ChEBI" id="CHEBI:61717"/>
    </ligand>
</feature>
<protein>
    <recommendedName>
        <fullName evidence="3">quinol--cytochrome-c reductase</fullName>
        <ecNumber evidence="3">7.1.1.8</ecNumber>
    </recommendedName>
</protein>
<dbReference type="InterPro" id="IPR021157">
    <property type="entry name" value="Cyt_c1_TM_anchor_C"/>
</dbReference>
<keyword evidence="4" id="KW-0813">Transport</keyword>
<dbReference type="OrthoDB" id="5925at2759"/>
<keyword evidence="14" id="KW-0472">Membrane</keyword>
<dbReference type="PROSITE" id="PS51007">
    <property type="entry name" value="CYTC"/>
    <property type="match status" value="1"/>
</dbReference>
<evidence type="ECO:0000256" key="7">
    <source>
        <dbReference type="ARBA" id="ARBA00022692"/>
    </source>
</evidence>
<keyword evidence="5 16" id="KW-0349">Heme</keyword>
<keyword evidence="13" id="KW-0496">Mitochondrion</keyword>
<dbReference type="InterPro" id="IPR036909">
    <property type="entry name" value="Cyt_c-like_dom_sf"/>
</dbReference>
<keyword evidence="8 16" id="KW-0479">Metal-binding</keyword>
<evidence type="ECO:0000256" key="3">
    <source>
        <dbReference type="ARBA" id="ARBA00012951"/>
    </source>
</evidence>
<sequence length="309" mass="34656">MFANPLLRASGQFAATLGGAYVVSEHVLTDDRLERVGVFRAMDTARSAARNVFGMTSIVVPTVHAFSTPDTGLHTPHWGFESDKWHKTYDHQSIRRGYQVYKEVCAACHSLERIAFRNLIGVSHTEAEAKAIAAEFEYTDGPNDTGEMFQRPGKLSDYMPKPYPNEEASRAANGGAYPPDLSLITKARHSGKDYVFSLITGYCEPPAGVTIREGLYYNPYFPGGAIAMAPPISDGHVDYEDGTVNHKSQIAKDVVEFLAWAAEPEHDERKRMGWKFLMVAGTMLGFSWWWKRFKWSYIKSRKVVYKPVS</sequence>
<evidence type="ECO:0000256" key="1">
    <source>
        <dbReference type="ARBA" id="ARBA00004273"/>
    </source>
</evidence>
<comment type="similarity">
    <text evidence="2">Belongs to the cytochrome c family.</text>
</comment>
<evidence type="ECO:0000256" key="14">
    <source>
        <dbReference type="ARBA" id="ARBA00023136"/>
    </source>
</evidence>
<evidence type="ECO:0000256" key="16">
    <source>
        <dbReference type="PIRSR" id="PIRSR602326-1"/>
    </source>
</evidence>
<feature type="domain" description="Cytochrome c" evidence="17">
    <location>
        <begin position="92"/>
        <end position="199"/>
    </location>
</feature>
<dbReference type="AlphaFoldDB" id="A0A139AWJ5"/>
<keyword evidence="19" id="KW-1185">Reference proteome</keyword>